<evidence type="ECO:0000256" key="1">
    <source>
        <dbReference type="ARBA" id="ARBA00022485"/>
    </source>
</evidence>
<dbReference type="SUPFAM" id="SSF51905">
    <property type="entry name" value="FAD/NAD(P)-binding domain"/>
    <property type="match status" value="1"/>
</dbReference>
<keyword evidence="5" id="KW-0411">Iron-sulfur</keyword>
<dbReference type="GO" id="GO:0051539">
    <property type="term" value="F:4 iron, 4 sulfur cluster binding"/>
    <property type="evidence" value="ECO:0007669"/>
    <property type="project" value="UniProtKB-KW"/>
</dbReference>
<dbReference type="RefSeq" id="WP_103238085.1">
    <property type="nucleotide sequence ID" value="NZ_CANRXC010000003.1"/>
</dbReference>
<evidence type="ECO:0000256" key="3">
    <source>
        <dbReference type="ARBA" id="ARBA00023002"/>
    </source>
</evidence>
<dbReference type="GO" id="GO:0046872">
    <property type="term" value="F:metal ion binding"/>
    <property type="evidence" value="ECO:0007669"/>
    <property type="project" value="UniProtKB-KW"/>
</dbReference>
<evidence type="ECO:0000256" key="5">
    <source>
        <dbReference type="ARBA" id="ARBA00023014"/>
    </source>
</evidence>
<sequence length="439" mass="48424">MDSFSYQREIPVKYEVDVFVGGGGPAGVTAAVAAARAGSSVMLAENTGSFGGMGTVGLVPAYMQITDGIHLLCAGLGKEILDRLYGDKTGKYCRKMGIHKETLKRVYDGLITDAGVEYQLMTRIVDVKAENGRVEYVILAAKEGLYAVKAKVYIDCTGDGDLCVMAGAGYREGDENGRTMPSTLCSYWTNIDWKQAEGIDQSSCLEQAFEEQLFEQEDRHLPGVWQVGEHEGGGNCGHAYDVDALNTTQVSRAMVHQRRILPQYEMYYQKYVPGFRNAVLVGTADVLGIRASRRIEGDYVLSVEDYEKRAVFEDEIGRYAYPIDIHPPMGADNFRRFSEEYNKKYRYGKGESYGIPYRSLVVRNFDNLLVAGRCVSCDHYVQASIRVMPGCYIMGQAAGTAAHLAAAGDCAAREIPVRKLQKMLADNGCYLPNYADAVQ</sequence>
<evidence type="ECO:0000313" key="6">
    <source>
        <dbReference type="EMBL" id="SOY27967.1"/>
    </source>
</evidence>
<dbReference type="PANTHER" id="PTHR43498:SF1">
    <property type="entry name" value="COB--COM HETERODISULFIDE REDUCTASE IRON-SULFUR SUBUNIT A"/>
    <property type="match status" value="1"/>
</dbReference>
<keyword evidence="3" id="KW-0560">Oxidoreductase</keyword>
<evidence type="ECO:0000256" key="2">
    <source>
        <dbReference type="ARBA" id="ARBA00022723"/>
    </source>
</evidence>
<dbReference type="InterPro" id="IPR036188">
    <property type="entry name" value="FAD/NAD-bd_sf"/>
</dbReference>
<evidence type="ECO:0000256" key="4">
    <source>
        <dbReference type="ARBA" id="ARBA00023004"/>
    </source>
</evidence>
<reference evidence="6 7" key="1">
    <citation type="submission" date="2018-01" db="EMBL/GenBank/DDBJ databases">
        <authorList>
            <person name="Gaut B.S."/>
            <person name="Morton B.R."/>
            <person name="Clegg M.T."/>
            <person name="Duvall M.R."/>
        </authorList>
    </citation>
    <scope>NUCLEOTIDE SEQUENCE [LARGE SCALE GENOMIC DNA]</scope>
    <source>
        <strain evidence="6">GP69</strain>
    </source>
</reference>
<organism evidence="6 7">
    <name type="scientific">Acetatifactor muris</name>
    <dbReference type="NCBI Taxonomy" id="879566"/>
    <lineage>
        <taxon>Bacteria</taxon>
        <taxon>Bacillati</taxon>
        <taxon>Bacillota</taxon>
        <taxon>Clostridia</taxon>
        <taxon>Lachnospirales</taxon>
        <taxon>Lachnospiraceae</taxon>
        <taxon>Acetatifactor</taxon>
    </lineage>
</organism>
<evidence type="ECO:0000313" key="7">
    <source>
        <dbReference type="Proteomes" id="UP000236311"/>
    </source>
</evidence>
<keyword evidence="2" id="KW-0479">Metal-binding</keyword>
<dbReference type="PRINTS" id="PR00411">
    <property type="entry name" value="PNDRDTASEI"/>
</dbReference>
<dbReference type="Gene3D" id="3.50.50.60">
    <property type="entry name" value="FAD/NAD(P)-binding domain"/>
    <property type="match status" value="1"/>
</dbReference>
<dbReference type="Proteomes" id="UP000236311">
    <property type="component" value="Unassembled WGS sequence"/>
</dbReference>
<name>A0A2K4ZBX0_9FIRM</name>
<dbReference type="GO" id="GO:0016491">
    <property type="term" value="F:oxidoreductase activity"/>
    <property type="evidence" value="ECO:0007669"/>
    <property type="project" value="UniProtKB-KW"/>
</dbReference>
<keyword evidence="4" id="KW-0408">Iron</keyword>
<gene>
    <name evidence="6" type="ORF">AMURIS_00672</name>
</gene>
<protein>
    <submittedName>
        <fullName evidence="6">FAD dependent oxidoreductase</fullName>
    </submittedName>
</protein>
<proteinExistence type="predicted"/>
<keyword evidence="1" id="KW-0004">4Fe-4S</keyword>
<dbReference type="EMBL" id="OFSM01000003">
    <property type="protein sequence ID" value="SOY27967.1"/>
    <property type="molecule type" value="Genomic_DNA"/>
</dbReference>
<keyword evidence="7" id="KW-1185">Reference proteome</keyword>
<dbReference type="PANTHER" id="PTHR43498">
    <property type="entry name" value="FERREDOXIN:COB-COM HETERODISULFIDE REDUCTASE SUBUNIT A"/>
    <property type="match status" value="1"/>
</dbReference>
<accession>A0A2K4ZBX0</accession>
<dbReference type="InterPro" id="IPR039650">
    <property type="entry name" value="HdrA-like"/>
</dbReference>
<dbReference type="AlphaFoldDB" id="A0A2K4ZBX0"/>
<dbReference type="Pfam" id="PF12831">
    <property type="entry name" value="FAD_oxidored"/>
    <property type="match status" value="1"/>
</dbReference>